<protein>
    <submittedName>
        <fullName evidence="2">Putative NDBP</fullName>
    </submittedName>
</protein>
<reference evidence="2" key="1">
    <citation type="journal article" date="2016" name="Toxins">
        <title>Venom Gland Transcriptomic and Proteomic Analyses of the Enigmatic Scorpion Superstitionia donensis (Scorpiones: Superstitioniidae), with Insights on the Evolution of Its Venom Components.</title>
        <authorList>
            <person name="Santibanez-Lopez C.E."/>
            <person name="Cid-Uribe J.I."/>
            <person name="Batista C.V."/>
            <person name="Ortiz E."/>
            <person name="Possani L.D."/>
        </authorList>
    </citation>
    <scope>NUCLEOTIDE SEQUENCE</scope>
    <source>
        <strain evidence="2">Pooled</strain>
        <tissue evidence="2">Venom gland</tissue>
    </source>
</reference>
<feature type="chain" id="PRO_5012460048" evidence="1">
    <location>
        <begin position="24"/>
        <end position="74"/>
    </location>
</feature>
<feature type="signal peptide" evidence="1">
    <location>
        <begin position="1"/>
        <end position="23"/>
    </location>
</feature>
<name>A0A1V1WBK9_9SCOR</name>
<keyword evidence="1" id="KW-0732">Signal</keyword>
<dbReference type="EMBL" id="GFCD01000046">
    <property type="protein sequence ID" value="JAV45739.1"/>
    <property type="molecule type" value="Transcribed_RNA"/>
</dbReference>
<evidence type="ECO:0000313" key="2">
    <source>
        <dbReference type="EMBL" id="JAV45739.1"/>
    </source>
</evidence>
<dbReference type="AlphaFoldDB" id="A0A1V1WBK9"/>
<organism evidence="2">
    <name type="scientific">Superstitionia donensis</name>
    <dbReference type="NCBI Taxonomy" id="311983"/>
    <lineage>
        <taxon>Eukaryota</taxon>
        <taxon>Metazoa</taxon>
        <taxon>Ecdysozoa</taxon>
        <taxon>Arthropoda</taxon>
        <taxon>Chelicerata</taxon>
        <taxon>Arachnida</taxon>
        <taxon>Scorpiones</taxon>
        <taxon>Iurida</taxon>
        <taxon>Chactoidea</taxon>
        <taxon>Superstitionidae</taxon>
        <taxon>Superstitionia</taxon>
    </lineage>
</organism>
<evidence type="ECO:0000256" key="1">
    <source>
        <dbReference type="SAM" id="SignalP"/>
    </source>
</evidence>
<sequence length="74" mass="8388">MKTQFLVLIVALVFTQIFSEAEAAGFWGKLWEGVKSVGKSLLGKRGLRNVDQFDDLYEPDLSPADLKFLQELLR</sequence>
<accession>A0A1V1WBK9</accession>
<proteinExistence type="predicted"/>